<dbReference type="AlphaFoldDB" id="A0A640SPD5"/>
<evidence type="ECO:0000256" key="1">
    <source>
        <dbReference type="SAM" id="MobiDB-lite"/>
    </source>
</evidence>
<gene>
    <name evidence="2" type="ORF">Sgleb_14000</name>
</gene>
<name>A0A640SPD5_9ACTN</name>
<feature type="region of interest" description="Disordered" evidence="1">
    <location>
        <begin position="1"/>
        <end position="53"/>
    </location>
</feature>
<keyword evidence="3" id="KW-1185">Reference proteome</keyword>
<evidence type="ECO:0000313" key="3">
    <source>
        <dbReference type="Proteomes" id="UP000430079"/>
    </source>
</evidence>
<accession>A0A640SPD5</accession>
<organism evidence="2 3">
    <name type="scientific">Streptomyces glebosus</name>
    <dbReference type="NCBI Taxonomy" id="249580"/>
    <lineage>
        <taxon>Bacteria</taxon>
        <taxon>Bacillati</taxon>
        <taxon>Actinomycetota</taxon>
        <taxon>Actinomycetes</taxon>
        <taxon>Kitasatosporales</taxon>
        <taxon>Streptomycetaceae</taxon>
        <taxon>Streptomyces</taxon>
    </lineage>
</organism>
<dbReference type="EMBL" id="BLIO01000001">
    <property type="protein sequence ID" value="GFE13353.1"/>
    <property type="molecule type" value="Genomic_DNA"/>
</dbReference>
<feature type="compositionally biased region" description="Basic and acidic residues" evidence="1">
    <location>
        <begin position="24"/>
        <end position="33"/>
    </location>
</feature>
<dbReference type="Proteomes" id="UP000430079">
    <property type="component" value="Unassembled WGS sequence"/>
</dbReference>
<feature type="compositionally biased region" description="Basic and acidic residues" evidence="1">
    <location>
        <begin position="43"/>
        <end position="53"/>
    </location>
</feature>
<evidence type="ECO:0000313" key="2">
    <source>
        <dbReference type="EMBL" id="GFE13353.1"/>
    </source>
</evidence>
<sequence length="53" mass="6297">MRNERRDKHRTESERGQALKRKPAKDERDRSAEEVNADQPSNRGEKPKRAPKR</sequence>
<protein>
    <submittedName>
        <fullName evidence="2">Uncharacterized protein</fullName>
    </submittedName>
</protein>
<proteinExistence type="predicted"/>
<feature type="compositionally biased region" description="Basic and acidic residues" evidence="1">
    <location>
        <begin position="1"/>
        <end position="17"/>
    </location>
</feature>
<comment type="caution">
    <text evidence="2">The sequence shown here is derived from an EMBL/GenBank/DDBJ whole genome shotgun (WGS) entry which is preliminary data.</text>
</comment>
<reference evidence="2 3" key="1">
    <citation type="submission" date="2019-12" db="EMBL/GenBank/DDBJ databases">
        <title>Whole genome shotgun sequence of Streptomyces hygroscopicus subsp. glebosus NBRC 13786.</title>
        <authorList>
            <person name="Ichikawa N."/>
            <person name="Kimura A."/>
            <person name="Kitahashi Y."/>
            <person name="Komaki H."/>
            <person name="Tamura T."/>
        </authorList>
    </citation>
    <scope>NUCLEOTIDE SEQUENCE [LARGE SCALE GENOMIC DNA]</scope>
    <source>
        <strain evidence="2 3">NBRC 13786</strain>
    </source>
</reference>